<feature type="region of interest" description="Disordered" evidence="1">
    <location>
        <begin position="520"/>
        <end position="542"/>
    </location>
</feature>
<protein>
    <submittedName>
        <fullName evidence="2">Uncharacterized protein</fullName>
    </submittedName>
</protein>
<evidence type="ECO:0000313" key="2">
    <source>
        <dbReference type="EMBL" id="VEU44469.1"/>
    </source>
</evidence>
<feature type="region of interest" description="Disordered" evidence="1">
    <location>
        <begin position="606"/>
        <end position="628"/>
    </location>
</feature>
<evidence type="ECO:0000256" key="1">
    <source>
        <dbReference type="SAM" id="MobiDB-lite"/>
    </source>
</evidence>
<accession>A0A448ZR01</accession>
<feature type="region of interest" description="Disordered" evidence="1">
    <location>
        <begin position="36"/>
        <end position="111"/>
    </location>
</feature>
<organism evidence="2 3">
    <name type="scientific">Pseudo-nitzschia multistriata</name>
    <dbReference type="NCBI Taxonomy" id="183589"/>
    <lineage>
        <taxon>Eukaryota</taxon>
        <taxon>Sar</taxon>
        <taxon>Stramenopiles</taxon>
        <taxon>Ochrophyta</taxon>
        <taxon>Bacillariophyta</taxon>
        <taxon>Bacillariophyceae</taxon>
        <taxon>Bacillariophycidae</taxon>
        <taxon>Bacillariales</taxon>
        <taxon>Bacillariaceae</taxon>
        <taxon>Pseudo-nitzschia</taxon>
    </lineage>
</organism>
<dbReference type="Proteomes" id="UP000291116">
    <property type="component" value="Unassembled WGS sequence"/>
</dbReference>
<feature type="compositionally biased region" description="Basic residues" evidence="1">
    <location>
        <begin position="79"/>
        <end position="88"/>
    </location>
</feature>
<dbReference type="EMBL" id="CAACVS010000647">
    <property type="protein sequence ID" value="VEU44469.1"/>
    <property type="molecule type" value="Genomic_DNA"/>
</dbReference>
<evidence type="ECO:0000313" key="3">
    <source>
        <dbReference type="Proteomes" id="UP000291116"/>
    </source>
</evidence>
<keyword evidence="3" id="KW-1185">Reference proteome</keyword>
<dbReference type="AlphaFoldDB" id="A0A448ZR01"/>
<feature type="compositionally biased region" description="Basic residues" evidence="1">
    <location>
        <begin position="95"/>
        <end position="104"/>
    </location>
</feature>
<proteinExistence type="predicted"/>
<dbReference type="OrthoDB" id="48380at2759"/>
<gene>
    <name evidence="2" type="ORF">PSNMU_V1.4_AUG-EV-PASAV3_0116250</name>
</gene>
<sequence length="1141" mass="125958">MKRAVATSLPSAVRRSHRHRSDVVLPWFVRQQQSYQRSFDSNHHWRSFSSRSSDGVRDGIGKRNTHTRSSKRNYQQQQPRKKQHHSRRGKEEQRRKHSNSKRKNPKPDTPIFETIHQAQDAIQELLDRLVRINEKAGAAHKIDPITVEALAARGPLPWDSHHHDAANTGDGIWGERALVYQKTQDFLAVLARSVKERRLSPSRKHGKELSQLVECVLYVCGQQDPRCRDGDHGGGGEAADPSELVASALGVLEVDWNLDVGHRHYERAIAALCNAGNWELAAQLFEKQIDPNAGGPPVGVSIENPLGLYAVAMRCRAGEGREAEQSMVAEHVMDAVQRLSMVSPSDQAGYVLAAGTALGFAHGSGELVDYQRSTVLNLGRPLVAACLRACCLEGDYRAGLAILADEGILVAPGSSHPEEEWQWGGARDRMDPLCRDLAIQVLGGAAEGGTDDQFGEGGPPDEHPWHGSRLALELFRQSREEGVTISREALVGVAQACERDQNWRGAFSVLRTVLDEEEAAHAAKSRSPDSNNQESHPAPWLVPGSWLKITERDQLADSSIEPSHLPSLGSFLASVMRNCNRSSNFGMALFALELFRIQLLQSNVGASAEPSTGKKAASDTKGNDSLSPEEGIRHVLFELSRANPNGNDAEHEIMIAGMVALCGLRCHKHAMQLYETTTEEWLSGSEGDREENASAAAVYGYASMHQERSGTPTAELVPWGAAQNHLDQLLAAAGLVKTIRRDAGDSGGLVVGQRRQQMEEILARAMNSCTAGHQPELSLYLLEWMEECVFSEPPQQHQAFLYPMGAETDLFDRVGSYQDSVTAEAIVARRYTREYDAAIELFEATLEKHTDDDLSRWGKTVSAGLAAMVAGGRGDDALQVFGALDVGVRSNECYNTVGRYLSRVKDWQQLIDLYGEATAEGCSSEELAMLAMLAVTSTRVENRLRALRAIVNDCASIAGVDPKQWTMTNYWSLKKSLGFYHARLLMWWNDEDRAPLDEVNLAIKEFYRQKSKGTKPENDVLRAIVSGAGRHDSLGLDHTDGYEQVPRSEEAWRFLLSDVRRSTRDSPIRYDPTFIDALVEAYKSLGNSKDCVNYVSGLLNAGGTRLRQTTLENAMEAARLEQADGLYNDVRMLLSEGTEHS</sequence>
<name>A0A448ZR01_9STRA</name>
<reference evidence="2 3" key="1">
    <citation type="submission" date="2019-01" db="EMBL/GenBank/DDBJ databases">
        <authorList>
            <person name="Ferrante I. M."/>
        </authorList>
    </citation>
    <scope>NUCLEOTIDE SEQUENCE [LARGE SCALE GENOMIC DNA]</scope>
    <source>
        <strain evidence="2 3">B856</strain>
    </source>
</reference>